<dbReference type="GO" id="GO:0000917">
    <property type="term" value="P:division septum assembly"/>
    <property type="evidence" value="ECO:0007669"/>
    <property type="project" value="UniProtKB-KW"/>
</dbReference>
<proteinExistence type="inferred from homology"/>
<evidence type="ECO:0000313" key="10">
    <source>
        <dbReference type="Proteomes" id="UP000183508"/>
    </source>
</evidence>
<keyword evidence="10" id="KW-1185">Reference proteome</keyword>
<evidence type="ECO:0000259" key="8">
    <source>
        <dbReference type="Pfam" id="PF22642"/>
    </source>
</evidence>
<evidence type="ECO:0000256" key="5">
    <source>
        <dbReference type="ARBA" id="ARBA00046874"/>
    </source>
</evidence>
<evidence type="ECO:0000313" key="9">
    <source>
        <dbReference type="EMBL" id="SFU89454.1"/>
    </source>
</evidence>
<dbReference type="STRING" id="392015.SAMN05421543_11254"/>
<evidence type="ECO:0000256" key="4">
    <source>
        <dbReference type="ARBA" id="ARBA00023306"/>
    </source>
</evidence>
<dbReference type="AlphaFoldDB" id="A0A1I7JWA8"/>
<dbReference type="eggNOG" id="COG0850">
    <property type="taxonomic scope" value="Bacteria"/>
</dbReference>
<reference evidence="10" key="1">
    <citation type="submission" date="2016-10" db="EMBL/GenBank/DDBJ databases">
        <authorList>
            <person name="Varghese N."/>
        </authorList>
    </citation>
    <scope>NUCLEOTIDE SEQUENCE [LARGE SCALE GENOMIC DNA]</scope>
    <source>
        <strain evidence="10">DSM 17980</strain>
    </source>
</reference>
<protein>
    <recommendedName>
        <fullName evidence="6">Probable septum site-determining protein MinC</fullName>
    </recommendedName>
</protein>
<evidence type="ECO:0000259" key="7">
    <source>
        <dbReference type="Pfam" id="PF03775"/>
    </source>
</evidence>
<organism evidence="9 10">
    <name type="scientific">Alicyclobacillus macrosporangiidus</name>
    <dbReference type="NCBI Taxonomy" id="392015"/>
    <lineage>
        <taxon>Bacteria</taxon>
        <taxon>Bacillati</taxon>
        <taxon>Bacillota</taxon>
        <taxon>Bacilli</taxon>
        <taxon>Bacillales</taxon>
        <taxon>Alicyclobacillaceae</taxon>
        <taxon>Alicyclobacillus</taxon>
    </lineage>
</organism>
<dbReference type="HAMAP" id="MF_00267">
    <property type="entry name" value="MinC"/>
    <property type="match status" value="1"/>
</dbReference>
<dbReference type="GO" id="GO:0000902">
    <property type="term" value="P:cell morphogenesis"/>
    <property type="evidence" value="ECO:0007669"/>
    <property type="project" value="InterPro"/>
</dbReference>
<feature type="domain" description="Septum site-determining protein MinC N-terminal" evidence="8">
    <location>
        <begin position="17"/>
        <end position="93"/>
    </location>
</feature>
<evidence type="ECO:0000256" key="2">
    <source>
        <dbReference type="ARBA" id="ARBA00022618"/>
    </source>
</evidence>
<dbReference type="InterPro" id="IPR036145">
    <property type="entry name" value="MinC_C_sf"/>
</dbReference>
<comment type="function">
    <text evidence="6">Cell division inhibitor that blocks the formation of polar Z ring septums. Rapidly oscillates between the poles of the cell to destabilize FtsZ filaments that have formed before they mature into polar Z rings. Prevents FtsZ polymerization.</text>
</comment>
<keyword evidence="2 6" id="KW-0132">Cell division</keyword>
<feature type="domain" description="Septum formation inhibitor MinC C-terminal" evidence="7">
    <location>
        <begin position="119"/>
        <end position="211"/>
    </location>
</feature>
<dbReference type="Gene3D" id="3.30.160.540">
    <property type="match status" value="1"/>
</dbReference>
<dbReference type="PANTHER" id="PTHR34108:SF1">
    <property type="entry name" value="SEPTUM SITE-DETERMINING PROTEIN MINC"/>
    <property type="match status" value="1"/>
</dbReference>
<dbReference type="Pfam" id="PF03775">
    <property type="entry name" value="MinC_C"/>
    <property type="match status" value="1"/>
</dbReference>
<dbReference type="Gene3D" id="2.160.20.70">
    <property type="match status" value="1"/>
</dbReference>
<name>A0A1I7JWA8_9BACL</name>
<dbReference type="Pfam" id="PF22642">
    <property type="entry name" value="MinC_N_1"/>
    <property type="match status" value="1"/>
</dbReference>
<evidence type="ECO:0000256" key="6">
    <source>
        <dbReference type="HAMAP-Rule" id="MF_00267"/>
    </source>
</evidence>
<keyword evidence="4 6" id="KW-0131">Cell cycle</keyword>
<keyword evidence="3 6" id="KW-0717">Septation</keyword>
<sequence length="249" mass="26279">MAVKMIVQSKPEPKHPVAVKGTREGLVFLLDEHCAYEDLYRCLTDLLTGESAGLFNGPQVAVSVDYGDRALTPEQARALLGVFLARENFVVREWGGHTAARKALYGQRPSARAQNQFIHKGTVRAGQDLYFDGDVVVVGDVNPGGQVSAAGDIYVFGRLRGIAHAGIHGDERAIIAAAEFAPTQVRIASVVGWAPESAGERMSTFMEFAYLTADGMAVDKMQYAAVLRQAGPGTADGPGSAGASAGEGG</sequence>
<dbReference type="EMBL" id="FPBV01000012">
    <property type="protein sequence ID" value="SFU89454.1"/>
    <property type="molecule type" value="Genomic_DNA"/>
</dbReference>
<dbReference type="PANTHER" id="PTHR34108">
    <property type="entry name" value="SEPTUM SITE-DETERMINING PROTEIN MINC"/>
    <property type="match status" value="1"/>
</dbReference>
<comment type="subunit">
    <text evidence="5 6">Interacts with MinD and FtsZ.</text>
</comment>
<comment type="similarity">
    <text evidence="1 6">Belongs to the MinC family.</text>
</comment>
<dbReference type="InterPro" id="IPR013033">
    <property type="entry name" value="MinC"/>
</dbReference>
<dbReference type="InterPro" id="IPR016098">
    <property type="entry name" value="CAP/MinC_C"/>
</dbReference>
<dbReference type="Proteomes" id="UP000183508">
    <property type="component" value="Unassembled WGS sequence"/>
</dbReference>
<evidence type="ECO:0000256" key="1">
    <source>
        <dbReference type="ARBA" id="ARBA00006291"/>
    </source>
</evidence>
<dbReference type="GO" id="GO:1901891">
    <property type="term" value="P:regulation of cell septum assembly"/>
    <property type="evidence" value="ECO:0007669"/>
    <property type="project" value="InterPro"/>
</dbReference>
<gene>
    <name evidence="6" type="primary">minC</name>
    <name evidence="9" type="ORF">SAMN05421543_11254</name>
</gene>
<dbReference type="InterPro" id="IPR055219">
    <property type="entry name" value="MinC_N_1"/>
</dbReference>
<dbReference type="RefSeq" id="WP_245783955.1">
    <property type="nucleotide sequence ID" value="NZ_FPBV01000012.1"/>
</dbReference>
<dbReference type="InterPro" id="IPR005526">
    <property type="entry name" value="Septum_form_inhib_MinC_C"/>
</dbReference>
<evidence type="ECO:0000256" key="3">
    <source>
        <dbReference type="ARBA" id="ARBA00023210"/>
    </source>
</evidence>
<accession>A0A1I7JWA8</accession>
<dbReference type="SUPFAM" id="SSF63848">
    <property type="entry name" value="Cell-division inhibitor MinC, C-terminal domain"/>
    <property type="match status" value="1"/>
</dbReference>